<comment type="caution">
    <text evidence="2">The sequence shown here is derived from an EMBL/GenBank/DDBJ whole genome shotgun (WGS) entry which is preliminary data.</text>
</comment>
<accession>A0A0F9A9E8</accession>
<sequence>MDTAKQLVKKIAAGFPEPIEGFVERPQDVKWCVRDVLKELARARKQNTVMQDALEGALRIKSLWLFEGDVKPEHEGEARAVLAMHDMFVKALAAESDQENADERDDNSKQDYQVSQGA</sequence>
<feature type="region of interest" description="Disordered" evidence="1">
    <location>
        <begin position="94"/>
        <end position="118"/>
    </location>
</feature>
<organism evidence="2">
    <name type="scientific">marine sediment metagenome</name>
    <dbReference type="NCBI Taxonomy" id="412755"/>
    <lineage>
        <taxon>unclassified sequences</taxon>
        <taxon>metagenomes</taxon>
        <taxon>ecological metagenomes</taxon>
    </lineage>
</organism>
<proteinExistence type="predicted"/>
<dbReference type="AlphaFoldDB" id="A0A0F9A9E8"/>
<gene>
    <name evidence="2" type="ORF">LCGC14_2939960</name>
</gene>
<feature type="compositionally biased region" description="Acidic residues" evidence="1">
    <location>
        <begin position="96"/>
        <end position="105"/>
    </location>
</feature>
<reference evidence="2" key="1">
    <citation type="journal article" date="2015" name="Nature">
        <title>Complex archaea that bridge the gap between prokaryotes and eukaryotes.</title>
        <authorList>
            <person name="Spang A."/>
            <person name="Saw J.H."/>
            <person name="Jorgensen S.L."/>
            <person name="Zaremba-Niedzwiedzka K."/>
            <person name="Martijn J."/>
            <person name="Lind A.E."/>
            <person name="van Eijk R."/>
            <person name="Schleper C."/>
            <person name="Guy L."/>
            <person name="Ettema T.J."/>
        </authorList>
    </citation>
    <scope>NUCLEOTIDE SEQUENCE</scope>
</reference>
<evidence type="ECO:0000313" key="2">
    <source>
        <dbReference type="EMBL" id="KKK68846.1"/>
    </source>
</evidence>
<evidence type="ECO:0000256" key="1">
    <source>
        <dbReference type="SAM" id="MobiDB-lite"/>
    </source>
</evidence>
<name>A0A0F9A9E8_9ZZZZ</name>
<dbReference type="EMBL" id="LAZR01058943">
    <property type="protein sequence ID" value="KKK68846.1"/>
    <property type="molecule type" value="Genomic_DNA"/>
</dbReference>
<protein>
    <submittedName>
        <fullName evidence="2">Uncharacterized protein</fullName>
    </submittedName>
</protein>